<feature type="domain" description="Cyclin C-terminal" evidence="8">
    <location>
        <begin position="461"/>
        <end position="577"/>
    </location>
</feature>
<keyword evidence="2" id="KW-0132">Cell division</keyword>
<feature type="region of interest" description="Disordered" evidence="6">
    <location>
        <begin position="595"/>
        <end position="617"/>
    </location>
</feature>
<evidence type="ECO:0000256" key="6">
    <source>
        <dbReference type="SAM" id="MobiDB-lite"/>
    </source>
</evidence>
<dbReference type="EMBL" id="GANO01000399">
    <property type="protein sequence ID" value="JAB59472.1"/>
    <property type="molecule type" value="mRNA"/>
</dbReference>
<dbReference type="GO" id="GO:0016538">
    <property type="term" value="F:cyclin-dependent protein serine/threonine kinase regulator activity"/>
    <property type="evidence" value="ECO:0007669"/>
    <property type="project" value="InterPro"/>
</dbReference>
<dbReference type="CDD" id="cd20510">
    <property type="entry name" value="CYCLIN_CCNB3_rpt2"/>
    <property type="match status" value="1"/>
</dbReference>
<evidence type="ECO:0000256" key="2">
    <source>
        <dbReference type="ARBA" id="ARBA00022618"/>
    </source>
</evidence>
<dbReference type="SMART" id="SM01332">
    <property type="entry name" value="Cyclin_C"/>
    <property type="match status" value="1"/>
</dbReference>
<feature type="domain" description="Cyclin-like" evidence="7">
    <location>
        <begin position="465"/>
        <end position="546"/>
    </location>
</feature>
<dbReference type="Gene3D" id="1.10.472.10">
    <property type="entry name" value="Cyclin-like"/>
    <property type="match status" value="2"/>
</dbReference>
<dbReference type="PIRSF" id="PIRSF001771">
    <property type="entry name" value="Cyclin_A_B_D_E"/>
    <property type="match status" value="1"/>
</dbReference>
<feature type="compositionally biased region" description="Low complexity" evidence="6">
    <location>
        <begin position="252"/>
        <end position="268"/>
    </location>
</feature>
<dbReference type="AlphaFoldDB" id="U5EYB6"/>
<feature type="non-terminal residue" evidence="9">
    <location>
        <position position="1"/>
    </location>
</feature>
<evidence type="ECO:0000256" key="5">
    <source>
        <dbReference type="RuleBase" id="RU000383"/>
    </source>
</evidence>
<evidence type="ECO:0000256" key="3">
    <source>
        <dbReference type="ARBA" id="ARBA00023127"/>
    </source>
</evidence>
<dbReference type="Pfam" id="PF02984">
    <property type="entry name" value="Cyclin_C"/>
    <property type="match status" value="1"/>
</dbReference>
<evidence type="ECO:0000259" key="7">
    <source>
        <dbReference type="SMART" id="SM00385"/>
    </source>
</evidence>
<dbReference type="InterPro" id="IPR039361">
    <property type="entry name" value="Cyclin"/>
</dbReference>
<dbReference type="FunFam" id="1.10.472.10:FF:000005">
    <property type="entry name" value="G2/mitotic-specific cyclin B"/>
    <property type="match status" value="1"/>
</dbReference>
<dbReference type="CDD" id="cd20508">
    <property type="entry name" value="CYCLIN_CCNB3_rpt1"/>
    <property type="match status" value="1"/>
</dbReference>
<evidence type="ECO:0000259" key="8">
    <source>
        <dbReference type="SMART" id="SM01332"/>
    </source>
</evidence>
<feature type="region of interest" description="Disordered" evidence="6">
    <location>
        <begin position="154"/>
        <end position="174"/>
    </location>
</feature>
<feature type="region of interest" description="Disordered" evidence="6">
    <location>
        <begin position="251"/>
        <end position="291"/>
    </location>
</feature>
<evidence type="ECO:0000313" key="9">
    <source>
        <dbReference type="EMBL" id="JAB59472.1"/>
    </source>
</evidence>
<dbReference type="GO" id="GO:0051301">
    <property type="term" value="P:cell division"/>
    <property type="evidence" value="ECO:0007669"/>
    <property type="project" value="UniProtKB-KW"/>
</dbReference>
<dbReference type="InterPro" id="IPR006671">
    <property type="entry name" value="Cyclin_N"/>
</dbReference>
<reference evidence="9" key="1">
    <citation type="journal article" date="2014" name="Insect Biochem. Mol. Biol.">
        <title>An insight into the sialome of the frog biting fly, Corethrella appendiculata.</title>
        <authorList>
            <person name="Ribeiro J.M.C."/>
            <person name="Chagas A.C."/>
            <person name="Pham V.M."/>
            <person name="Lounibos L.P."/>
            <person name="Calvo E."/>
        </authorList>
    </citation>
    <scope>NUCLEOTIDE SEQUENCE</scope>
    <source>
        <tissue evidence="9">Salivary glands</tissue>
    </source>
</reference>
<keyword evidence="4" id="KW-0131">Cell cycle</keyword>
<name>U5EYB6_9DIPT</name>
<dbReference type="InterPro" id="IPR004367">
    <property type="entry name" value="Cyclin_C-dom"/>
</dbReference>
<dbReference type="SMART" id="SM00385">
    <property type="entry name" value="CYCLIN"/>
    <property type="match status" value="2"/>
</dbReference>
<dbReference type="InterPro" id="IPR036915">
    <property type="entry name" value="Cyclin-like_sf"/>
</dbReference>
<dbReference type="PANTHER" id="PTHR10177">
    <property type="entry name" value="CYCLINS"/>
    <property type="match status" value="1"/>
</dbReference>
<dbReference type="SUPFAM" id="SSF47954">
    <property type="entry name" value="Cyclin-like"/>
    <property type="match status" value="2"/>
</dbReference>
<proteinExistence type="evidence at transcript level"/>
<evidence type="ECO:0000256" key="4">
    <source>
        <dbReference type="ARBA" id="ARBA00023306"/>
    </source>
</evidence>
<dbReference type="GO" id="GO:0044772">
    <property type="term" value="P:mitotic cell cycle phase transition"/>
    <property type="evidence" value="ECO:0007669"/>
    <property type="project" value="InterPro"/>
</dbReference>
<accession>U5EYB6</accession>
<organism evidence="9">
    <name type="scientific">Corethrella appendiculata</name>
    <dbReference type="NCBI Taxonomy" id="1370023"/>
    <lineage>
        <taxon>Eukaryota</taxon>
        <taxon>Metazoa</taxon>
        <taxon>Ecdysozoa</taxon>
        <taxon>Arthropoda</taxon>
        <taxon>Hexapoda</taxon>
        <taxon>Insecta</taxon>
        <taxon>Pterygota</taxon>
        <taxon>Neoptera</taxon>
        <taxon>Endopterygota</taxon>
        <taxon>Diptera</taxon>
        <taxon>Nematocera</taxon>
        <taxon>Culicoidea</taxon>
        <taxon>Chaoboridae</taxon>
        <taxon>Corethrella</taxon>
    </lineage>
</organism>
<feature type="domain" description="Cyclin-like" evidence="7">
    <location>
        <begin position="368"/>
        <end position="452"/>
    </location>
</feature>
<protein>
    <submittedName>
        <fullName evidence="9">Putative cyclin b3</fullName>
    </submittedName>
</protein>
<comment type="similarity">
    <text evidence="1">Belongs to the cyclin family. Cyclin AB subfamily.</text>
</comment>
<dbReference type="Pfam" id="PF00134">
    <property type="entry name" value="Cyclin_N"/>
    <property type="match status" value="1"/>
</dbReference>
<feature type="compositionally biased region" description="Low complexity" evidence="6">
    <location>
        <begin position="155"/>
        <end position="173"/>
    </location>
</feature>
<sequence length="617" mass="69794">IRNNTISTRSTRNAANTMNQDQQQQLHQHMLRAKRKADVTSPLKNERGVKRSALGNLTNANVEGINVAGEENAGSNIMLKNKNSLNKLASQIIQQFNSNTNTTNNKNSNENQLQQLTKKTGVKDSTNKIVSEIFTKPNAADGPKTRASTKILTRAASRQQSTSLTSSSSTNQAGTKFARYNSHPLTDQDENVATTIIKPKEMHLQVPVIPVSKKPTRRISNEFEKTDDSLYVSALEDIPSCDSLRLSGTFDTSSTSTLVGSSASSTSKRSLRSIKEATKQQTKTADANKTLEKDDKLDNVTVDGIPKRTTPDEVDDFDYENWNDVFQVSHYAMDIFNYLKERESKFPIKDYMQSQPNLSKWMRSLLVDWMVEVQEAFEMNHETLYLAVKLVDIYLGFEQVTKDKLQLLGAAALFISAKFDERVPPTLDDFQYICDGAYQHRELILMEMELFKTVGFDLGIPLSYRFLRRYARCAKISMPILTLARFILETSLMEYSTIQLSDSKLASAALFIALRMNKQTGWTKTLEHYSGYKVNEFAEIVILLNQIIQRKPKESLNTIRNKYAHEIFFEVSKIPVITDLNKLFETSDFSFQEYQQNQQKSSTSPGVNNNSKNSTAV</sequence>
<evidence type="ECO:0000256" key="1">
    <source>
        <dbReference type="ARBA" id="ARBA00006955"/>
    </source>
</evidence>
<dbReference type="InterPro" id="IPR013763">
    <property type="entry name" value="Cyclin-like_dom"/>
</dbReference>
<dbReference type="InterPro" id="IPR046965">
    <property type="entry name" value="Cyclin_A/B-like"/>
</dbReference>
<keyword evidence="3 5" id="KW-0195">Cyclin</keyword>